<organism evidence="1 2">
    <name type="scientific">Daphnia magna</name>
    <dbReference type="NCBI Taxonomy" id="35525"/>
    <lineage>
        <taxon>Eukaryota</taxon>
        <taxon>Metazoa</taxon>
        <taxon>Ecdysozoa</taxon>
        <taxon>Arthropoda</taxon>
        <taxon>Crustacea</taxon>
        <taxon>Branchiopoda</taxon>
        <taxon>Diplostraca</taxon>
        <taxon>Cladocera</taxon>
        <taxon>Anomopoda</taxon>
        <taxon>Daphniidae</taxon>
        <taxon>Daphnia</taxon>
    </lineage>
</organism>
<protein>
    <submittedName>
        <fullName evidence="1">Uncharacterized protein</fullName>
    </submittedName>
</protein>
<dbReference type="AlphaFoldDB" id="A0A162PWE6"/>
<evidence type="ECO:0000313" key="2">
    <source>
        <dbReference type="Proteomes" id="UP000076858"/>
    </source>
</evidence>
<keyword evidence="2" id="KW-1185">Reference proteome</keyword>
<dbReference type="Proteomes" id="UP000076858">
    <property type="component" value="Unassembled WGS sequence"/>
</dbReference>
<sequence>MCPSHHLCLQGLLLLEEIWQLHPMFGTFVIGIYEGSGFVSAKGFHLLGVPRSDQRNFWRDHGGPVSANDGSIRFVGVTHVSSLLSGGIMVIEPKRVKISGK</sequence>
<gene>
    <name evidence="1" type="ORF">APZ42_014431</name>
</gene>
<proteinExistence type="predicted"/>
<accession>A0A162PWE6</accession>
<comment type="caution">
    <text evidence="1">The sequence shown here is derived from an EMBL/GenBank/DDBJ whole genome shotgun (WGS) entry which is preliminary data.</text>
</comment>
<dbReference type="EMBL" id="LRGB01000419">
    <property type="protein sequence ID" value="KZS19207.1"/>
    <property type="molecule type" value="Genomic_DNA"/>
</dbReference>
<reference evidence="1 2" key="1">
    <citation type="submission" date="2016-03" db="EMBL/GenBank/DDBJ databases">
        <title>EvidentialGene: Evidence-directed Construction of Genes on Genomes.</title>
        <authorList>
            <person name="Gilbert D.G."/>
            <person name="Choi J.-H."/>
            <person name="Mockaitis K."/>
            <person name="Colbourne J."/>
            <person name="Pfrender M."/>
        </authorList>
    </citation>
    <scope>NUCLEOTIDE SEQUENCE [LARGE SCALE GENOMIC DNA]</scope>
    <source>
        <strain evidence="1 2">Xinb3</strain>
        <tissue evidence="1">Complete organism</tissue>
    </source>
</reference>
<name>A0A162PWE6_9CRUS</name>
<evidence type="ECO:0000313" key="1">
    <source>
        <dbReference type="EMBL" id="KZS19207.1"/>
    </source>
</evidence>